<keyword evidence="8" id="KW-1185">Reference proteome</keyword>
<dbReference type="GO" id="GO:0005737">
    <property type="term" value="C:cytoplasm"/>
    <property type="evidence" value="ECO:0007669"/>
    <property type="project" value="TreeGrafter"/>
</dbReference>
<dbReference type="AlphaFoldDB" id="A0AAV0V9K0"/>
<dbReference type="FunFam" id="3.40.640.10:FF:000024">
    <property type="entry name" value="Kynurenine--oxoglutarate transaminase 3"/>
    <property type="match status" value="1"/>
</dbReference>
<dbReference type="InterPro" id="IPR015424">
    <property type="entry name" value="PyrdxlP-dep_Trfase"/>
</dbReference>
<dbReference type="Proteomes" id="UP001162029">
    <property type="component" value="Unassembled WGS sequence"/>
</dbReference>
<comment type="caution">
    <text evidence="7">The sequence shown here is derived from an EMBL/GenBank/DDBJ whole genome shotgun (WGS) entry which is preliminary data.</text>
</comment>
<evidence type="ECO:0000256" key="1">
    <source>
        <dbReference type="ARBA" id="ARBA00001933"/>
    </source>
</evidence>
<evidence type="ECO:0000256" key="3">
    <source>
        <dbReference type="ARBA" id="ARBA00022576"/>
    </source>
</evidence>
<comment type="cofactor">
    <cofactor evidence="1">
        <name>pyridoxal 5'-phosphate</name>
        <dbReference type="ChEBI" id="CHEBI:597326"/>
    </cofactor>
</comment>
<gene>
    <name evidence="7" type="ORF">PDE001_LOCUS9681</name>
</gene>
<dbReference type="GO" id="GO:0030170">
    <property type="term" value="F:pyridoxal phosphate binding"/>
    <property type="evidence" value="ECO:0007669"/>
    <property type="project" value="InterPro"/>
</dbReference>
<feature type="domain" description="Aminotransferase class I/classII large" evidence="6">
    <location>
        <begin position="28"/>
        <end position="367"/>
    </location>
</feature>
<organism evidence="7 8">
    <name type="scientific">Peronospora destructor</name>
    <dbReference type="NCBI Taxonomy" id="86335"/>
    <lineage>
        <taxon>Eukaryota</taxon>
        <taxon>Sar</taxon>
        <taxon>Stramenopiles</taxon>
        <taxon>Oomycota</taxon>
        <taxon>Peronosporomycetes</taxon>
        <taxon>Peronosporales</taxon>
        <taxon>Peronosporaceae</taxon>
        <taxon>Peronospora</taxon>
    </lineage>
</organism>
<keyword evidence="5" id="KW-0663">Pyridoxal phosphate</keyword>
<dbReference type="InterPro" id="IPR015422">
    <property type="entry name" value="PyrdxlP-dep_Trfase_small"/>
</dbReference>
<evidence type="ECO:0000259" key="6">
    <source>
        <dbReference type="Pfam" id="PF00155"/>
    </source>
</evidence>
<dbReference type="CDD" id="cd00609">
    <property type="entry name" value="AAT_like"/>
    <property type="match status" value="1"/>
</dbReference>
<dbReference type="EMBL" id="CANTFM010002141">
    <property type="protein sequence ID" value="CAI5744535.1"/>
    <property type="molecule type" value="Genomic_DNA"/>
</dbReference>
<evidence type="ECO:0000256" key="4">
    <source>
        <dbReference type="ARBA" id="ARBA00022679"/>
    </source>
</evidence>
<evidence type="ECO:0000256" key="2">
    <source>
        <dbReference type="ARBA" id="ARBA00007441"/>
    </source>
</evidence>
<protein>
    <recommendedName>
        <fullName evidence="6">Aminotransferase class I/classII large domain-containing protein</fullName>
    </recommendedName>
</protein>
<dbReference type="Gene3D" id="3.90.1150.10">
    <property type="entry name" value="Aspartate Aminotransferase, domain 1"/>
    <property type="match status" value="1"/>
</dbReference>
<proteinExistence type="inferred from homology"/>
<reference evidence="7" key="1">
    <citation type="submission" date="2022-12" db="EMBL/GenBank/DDBJ databases">
        <authorList>
            <person name="Webb A."/>
        </authorList>
    </citation>
    <scope>NUCLEOTIDE SEQUENCE</scope>
    <source>
        <strain evidence="7">Pd1</strain>
    </source>
</reference>
<dbReference type="InterPro" id="IPR004839">
    <property type="entry name" value="Aminotransferase_I/II_large"/>
</dbReference>
<evidence type="ECO:0000313" key="7">
    <source>
        <dbReference type="EMBL" id="CAI5744535.1"/>
    </source>
</evidence>
<evidence type="ECO:0000313" key="8">
    <source>
        <dbReference type="Proteomes" id="UP001162029"/>
    </source>
</evidence>
<keyword evidence="4" id="KW-0808">Transferase</keyword>
<dbReference type="InterPro" id="IPR051326">
    <property type="entry name" value="Kynurenine-oxoglutarate_AT"/>
</dbReference>
<dbReference type="Pfam" id="PF00155">
    <property type="entry name" value="Aminotran_1_2"/>
    <property type="match status" value="1"/>
</dbReference>
<sequence>MTEQLAKRLDGFDQPTVWHEFRQKSAKDALDAYFNQYARPQGHKKLMQVLSKQYSKELKHEINWTNEVAVGVGATETIYAAINSYVEPEDEVVVFEPAFDIYSAQVQMAGGICRFVPLSVRVSEQTGAKEFDVDEPTLAAAFSSKTRAVLLNNPHNPTGKVFAEEELELVAKYVRQYPRVIIISDEVYEHIVFDGKKHVRIANMDGMWERTLTVSSAGKTFSMTGWKVGWAIGPSNLIKGVCLANNWIQFSVATPLQEAVANMLDLAEKPYKEYPTFYAFVADQYKQKRDRLTCSLVDVGIVPITPGGGIFLYSDISAVKVPDSFIQLNMTHDWVFCRWLTITKGVTAIPTTAFFCNENKTDGSQWALFAFCKTDEAIKRLAKLRDS</sequence>
<accession>A0AAV0V9K0</accession>
<name>A0AAV0V9K0_9STRA</name>
<dbReference type="InterPro" id="IPR015421">
    <property type="entry name" value="PyrdxlP-dep_Trfase_major"/>
</dbReference>
<dbReference type="GO" id="GO:0016212">
    <property type="term" value="F:kynurenine-oxoglutarate transaminase activity"/>
    <property type="evidence" value="ECO:0007669"/>
    <property type="project" value="TreeGrafter"/>
</dbReference>
<comment type="similarity">
    <text evidence="2">Belongs to the class-I pyridoxal-phosphate-dependent aminotransferase family.</text>
</comment>
<dbReference type="PANTHER" id="PTHR43807">
    <property type="entry name" value="FI04487P"/>
    <property type="match status" value="1"/>
</dbReference>
<evidence type="ECO:0000256" key="5">
    <source>
        <dbReference type="ARBA" id="ARBA00022898"/>
    </source>
</evidence>
<dbReference type="PANTHER" id="PTHR43807:SF20">
    <property type="entry name" value="FI04487P"/>
    <property type="match status" value="1"/>
</dbReference>
<dbReference type="SUPFAM" id="SSF53383">
    <property type="entry name" value="PLP-dependent transferases"/>
    <property type="match status" value="1"/>
</dbReference>
<dbReference type="Gene3D" id="3.40.640.10">
    <property type="entry name" value="Type I PLP-dependent aspartate aminotransferase-like (Major domain)"/>
    <property type="match status" value="1"/>
</dbReference>
<keyword evidence="3" id="KW-0032">Aminotransferase</keyword>